<dbReference type="InterPro" id="IPR036520">
    <property type="entry name" value="UPF0759_sf"/>
</dbReference>
<evidence type="ECO:0000313" key="1">
    <source>
        <dbReference type="EMBL" id="AXR05946.1"/>
    </source>
</evidence>
<dbReference type="OrthoDB" id="9780310at2"/>
<accession>A0A346NK89</accession>
<dbReference type="EMBL" id="CP031769">
    <property type="protein sequence ID" value="AXR05946.1"/>
    <property type="molecule type" value="Genomic_DNA"/>
</dbReference>
<keyword evidence="2" id="KW-1185">Reference proteome</keyword>
<name>A0A346NK89_9ALTE</name>
<dbReference type="PANTHER" id="PTHR30348:SF9">
    <property type="entry name" value="UPF0759 PROTEIN YECE"/>
    <property type="match status" value="1"/>
</dbReference>
<dbReference type="RefSeq" id="WP_108566563.1">
    <property type="nucleotide sequence ID" value="NZ_CP031769.1"/>
</dbReference>
<dbReference type="PANTHER" id="PTHR30348">
    <property type="entry name" value="UNCHARACTERIZED PROTEIN YECE"/>
    <property type="match status" value="1"/>
</dbReference>
<dbReference type="Gene3D" id="3.20.20.410">
    <property type="entry name" value="Protein of unknown function UPF0759"/>
    <property type="match status" value="1"/>
</dbReference>
<proteinExistence type="predicted"/>
<evidence type="ECO:0000313" key="2">
    <source>
        <dbReference type="Proteomes" id="UP000262073"/>
    </source>
</evidence>
<dbReference type="Proteomes" id="UP000262073">
    <property type="component" value="Chromosome"/>
</dbReference>
<reference evidence="1 2" key="1">
    <citation type="submission" date="2018-08" db="EMBL/GenBank/DDBJ databases">
        <title>Salinimonas sediminis sp. nov., a piezophilic bacterium isolated from a deep-sea sediment sample from the New Britain Trench.</title>
        <authorList>
            <person name="Cao J."/>
        </authorList>
    </citation>
    <scope>NUCLEOTIDE SEQUENCE [LARGE SCALE GENOMIC DNA]</scope>
    <source>
        <strain evidence="1 2">N102</strain>
    </source>
</reference>
<dbReference type="KEGG" id="salm:D0Y50_05845"/>
<protein>
    <submittedName>
        <fullName evidence="1">DUF72 domain-containing protein</fullName>
    </submittedName>
</protein>
<dbReference type="Pfam" id="PF01904">
    <property type="entry name" value="DUF72"/>
    <property type="match status" value="1"/>
</dbReference>
<sequence length="298" mass="33862">MANTLLAATDLPALAPIHIGLPVWQHSSWASRWFCEPAARQQNLTYYARQLSSIEGNTTFYSLPEPATVCGWRDKVPDHFRFTFKLHQAISHTAIPGADLPLLDRQIALFSLLEHKLGAVLLQLPAQFDPSQLSQLGRLLDYLNDRWPIAVEVRHPAFFAKGREEQQLNRLLLEAGANRMIMDTRALFSGPSDSPLTGEVRLKKPRVPVNVIATAEHPVVRFVGSNDEQTNRSKLQPWVHKCHQWRQQGKTPYLFLHRPDNKDAPWLAQLFVQLYNQAYPDSALPEPVKPGSTQERLF</sequence>
<dbReference type="InterPro" id="IPR002763">
    <property type="entry name" value="DUF72"/>
</dbReference>
<organism evidence="1 2">
    <name type="scientific">Salinimonas sediminis</name>
    <dbReference type="NCBI Taxonomy" id="2303538"/>
    <lineage>
        <taxon>Bacteria</taxon>
        <taxon>Pseudomonadati</taxon>
        <taxon>Pseudomonadota</taxon>
        <taxon>Gammaproteobacteria</taxon>
        <taxon>Alteromonadales</taxon>
        <taxon>Alteromonadaceae</taxon>
        <taxon>Alteromonas/Salinimonas group</taxon>
        <taxon>Salinimonas</taxon>
    </lineage>
</organism>
<dbReference type="AlphaFoldDB" id="A0A346NK89"/>
<dbReference type="SUPFAM" id="SSF117396">
    <property type="entry name" value="TM1631-like"/>
    <property type="match status" value="1"/>
</dbReference>
<gene>
    <name evidence="1" type="ORF">D0Y50_05845</name>
</gene>